<dbReference type="PROSITE" id="PS51677">
    <property type="entry name" value="NODB"/>
    <property type="match status" value="1"/>
</dbReference>
<feature type="domain" description="NodB homology" evidence="1">
    <location>
        <begin position="40"/>
        <end position="296"/>
    </location>
</feature>
<dbReference type="Proteomes" id="UP000003374">
    <property type="component" value="Unassembled WGS sequence"/>
</dbReference>
<dbReference type="PANTHER" id="PTHR47561:SF1">
    <property type="entry name" value="POLYSACCHARIDE DEACETYLASE FAMILY PROTEIN (AFU_ORTHOLOGUE AFUA_6G05030)"/>
    <property type="match status" value="1"/>
</dbReference>
<dbReference type="NCBIfam" id="TIGR03006">
    <property type="entry name" value="pepcterm_polyde"/>
    <property type="match status" value="1"/>
</dbReference>
<dbReference type="CDD" id="cd10941">
    <property type="entry name" value="CE4_PuuE_HpPgdA_like_2"/>
    <property type="match status" value="1"/>
</dbReference>
<dbReference type="GO" id="GO:0016810">
    <property type="term" value="F:hydrolase activity, acting on carbon-nitrogen (but not peptide) bonds"/>
    <property type="evidence" value="ECO:0007669"/>
    <property type="project" value="InterPro"/>
</dbReference>
<dbReference type="STRING" id="314278.NB231_08445"/>
<dbReference type="eggNOG" id="COG0726">
    <property type="taxonomic scope" value="Bacteria"/>
</dbReference>
<accession>A4BSK2</accession>
<evidence type="ECO:0000313" key="2">
    <source>
        <dbReference type="EMBL" id="EAR21272.1"/>
    </source>
</evidence>
<dbReference type="InterPro" id="IPR014344">
    <property type="entry name" value="XrtA_polysacc_deacetyl"/>
</dbReference>
<dbReference type="InterPro" id="IPR002509">
    <property type="entry name" value="NODB_dom"/>
</dbReference>
<dbReference type="InterPro" id="IPR011330">
    <property type="entry name" value="Glyco_hydro/deAcase_b/a-brl"/>
</dbReference>
<dbReference type="PANTHER" id="PTHR47561">
    <property type="entry name" value="POLYSACCHARIDE DEACETYLASE FAMILY PROTEIN (AFU_ORTHOLOGUE AFUA_6G05030)"/>
    <property type="match status" value="1"/>
</dbReference>
<dbReference type="InterPro" id="IPR045235">
    <property type="entry name" value="PuuE_HpPgdA-like"/>
</dbReference>
<proteinExistence type="predicted"/>
<keyword evidence="3" id="KW-1185">Reference proteome</keyword>
<dbReference type="HOGENOM" id="CLU_066872_0_0_6"/>
<dbReference type="OrthoDB" id="9784220at2"/>
<dbReference type="EMBL" id="AAOF01000010">
    <property type="protein sequence ID" value="EAR21272.1"/>
    <property type="molecule type" value="Genomic_DNA"/>
</dbReference>
<organism evidence="2 3">
    <name type="scientific">Nitrococcus mobilis Nb-231</name>
    <dbReference type="NCBI Taxonomy" id="314278"/>
    <lineage>
        <taxon>Bacteria</taxon>
        <taxon>Pseudomonadati</taxon>
        <taxon>Pseudomonadota</taxon>
        <taxon>Gammaproteobacteria</taxon>
        <taxon>Chromatiales</taxon>
        <taxon>Ectothiorhodospiraceae</taxon>
        <taxon>Nitrococcus</taxon>
    </lineage>
</organism>
<sequence length="296" mass="34253">MDSLVRSEAYGAGESAARSRLRNAMSVDVEDYFQVSAFAGTVSRTNWDDWPARIERNMSILLELFAEHGVQVTFFTLGWIAERYPQLVRRMVAGGHELASHGYDHQRVSEFDAEAFRQDLARAKGILEDCAGVRVIGYRAPSFSIDERTPWAMDCLLETGHRYSSSLYPIAHDHYGSPQAPRWPFKPRPGSGFLELPMATLRLAGRNWPAAGGGYFRLLPYTLSHWSLRRINRCDGRPFIFYLHPWEIDPQQPRPSKISLKTRFRHYVNLHRMQSRLQRLLRDFHWDRIDRIFLGG</sequence>
<dbReference type="AlphaFoldDB" id="A4BSK2"/>
<dbReference type="InterPro" id="IPR022560">
    <property type="entry name" value="DUF3473"/>
</dbReference>
<dbReference type="SUPFAM" id="SSF88713">
    <property type="entry name" value="Glycoside hydrolase/deacetylase"/>
    <property type="match status" value="1"/>
</dbReference>
<reference evidence="2 3" key="1">
    <citation type="submission" date="2006-02" db="EMBL/GenBank/DDBJ databases">
        <authorList>
            <person name="Waterbury J."/>
            <person name="Ferriera S."/>
            <person name="Johnson J."/>
            <person name="Kravitz S."/>
            <person name="Halpern A."/>
            <person name="Remington K."/>
            <person name="Beeson K."/>
            <person name="Tran B."/>
            <person name="Rogers Y.-H."/>
            <person name="Friedman R."/>
            <person name="Venter J.C."/>
        </authorList>
    </citation>
    <scope>NUCLEOTIDE SEQUENCE [LARGE SCALE GENOMIC DNA]</scope>
    <source>
        <strain evidence="2 3">Nb-231</strain>
    </source>
</reference>
<dbReference type="Pfam" id="PF11959">
    <property type="entry name" value="DUF3473"/>
    <property type="match status" value="1"/>
</dbReference>
<evidence type="ECO:0000313" key="3">
    <source>
        <dbReference type="Proteomes" id="UP000003374"/>
    </source>
</evidence>
<protein>
    <submittedName>
        <fullName evidence="2">Polysaccharide deacetylase</fullName>
    </submittedName>
</protein>
<evidence type="ECO:0000259" key="1">
    <source>
        <dbReference type="PROSITE" id="PS51677"/>
    </source>
</evidence>
<dbReference type="Pfam" id="PF01522">
    <property type="entry name" value="Polysacc_deac_1"/>
    <property type="match status" value="1"/>
</dbReference>
<dbReference type="GO" id="GO:0005975">
    <property type="term" value="P:carbohydrate metabolic process"/>
    <property type="evidence" value="ECO:0007669"/>
    <property type="project" value="InterPro"/>
</dbReference>
<comment type="caution">
    <text evidence="2">The sequence shown here is derived from an EMBL/GenBank/DDBJ whole genome shotgun (WGS) entry which is preliminary data.</text>
</comment>
<dbReference type="Gene3D" id="3.20.20.370">
    <property type="entry name" value="Glycoside hydrolase/deacetylase"/>
    <property type="match status" value="1"/>
</dbReference>
<name>A4BSK2_9GAMM</name>
<gene>
    <name evidence="2" type="ORF">NB231_08445</name>
</gene>